<gene>
    <name evidence="2" type="ORF">EW026_g6704</name>
</gene>
<accession>A0A4V3X9N5</accession>
<evidence type="ECO:0000313" key="2">
    <source>
        <dbReference type="EMBL" id="THG94842.1"/>
    </source>
</evidence>
<dbReference type="Proteomes" id="UP000309038">
    <property type="component" value="Unassembled WGS sequence"/>
</dbReference>
<feature type="region of interest" description="Disordered" evidence="1">
    <location>
        <begin position="666"/>
        <end position="698"/>
    </location>
</feature>
<organism evidence="2 3">
    <name type="scientific">Hermanssonia centrifuga</name>
    <dbReference type="NCBI Taxonomy" id="98765"/>
    <lineage>
        <taxon>Eukaryota</taxon>
        <taxon>Fungi</taxon>
        <taxon>Dikarya</taxon>
        <taxon>Basidiomycota</taxon>
        <taxon>Agaricomycotina</taxon>
        <taxon>Agaricomycetes</taxon>
        <taxon>Polyporales</taxon>
        <taxon>Meruliaceae</taxon>
        <taxon>Hermanssonia</taxon>
    </lineage>
</organism>
<reference evidence="2 3" key="1">
    <citation type="submission" date="2019-02" db="EMBL/GenBank/DDBJ databases">
        <title>Genome sequencing of the rare red list fungi Phlebia centrifuga.</title>
        <authorList>
            <person name="Buettner E."/>
            <person name="Kellner H."/>
        </authorList>
    </citation>
    <scope>NUCLEOTIDE SEQUENCE [LARGE SCALE GENOMIC DNA]</scope>
    <source>
        <strain evidence="2 3">DSM 108282</strain>
    </source>
</reference>
<feature type="non-terminal residue" evidence="2">
    <location>
        <position position="743"/>
    </location>
</feature>
<comment type="caution">
    <text evidence="2">The sequence shown here is derived from an EMBL/GenBank/DDBJ whole genome shotgun (WGS) entry which is preliminary data.</text>
</comment>
<feature type="region of interest" description="Disordered" evidence="1">
    <location>
        <begin position="713"/>
        <end position="743"/>
    </location>
</feature>
<sequence length="743" mass="84202">MGEKYASTLGLRGILQPKSKLSPFLQLGLGIEDGTYKDNKLLGGLVYAHMIKADKTRRGVGMQNFQWGKASIGDYDRLLHIIYIESPKAYRQIAKYLPARSERSFQIMEVGQLKALTYDGPVALSWDDTKLLPAWRFYWDTQQQTHFLVGAVNGPIRVADPEAARAIMTDTSYILGSKVRLFCLQIPLAGVAPIMVAGIPITEKLDVLQLEPLSSQVLHGLLDRDVHVVSCSCDGTETERSVQHTLVENAESQHVFKVPSPLEGHVYELTIRIPIIHNHPVVMVQDSLHARKTFRNNLFSGARLLALGNHAAFYRHIRQIAFEQGSPLYHRDVEKLDRQDDNAAARLFSAETLRFIIQRHPTYLGDIVFLFVFGELPDAYQNRRISHGERIKIALRAHYFVCMWQAYLHKAGYAESRYFISREAADITSYLIEGVLGLVVVHRDQYARQKPFPLLIWHHGTDPCEHGFGCFRSIIVDFTLLDFYYMIQKTRVRMHEAVLLAESSADPKARAIGYNHTYMDRTGANMQELARYPTDKDIAGIARIAFEEAESLVALLGVVPDQLHNDDATSMTLPGFDYLLSDGFHADELGWDLEEEFASETDEELDHAETLQRLLKEDHWENLSNEMDNEALNYALAATSLTIDDMVTIANLADTEDNIEEDIREKERTSIREQAEAARKLPQVDADESERPFGRGSLTTADLDLSFLVEEREKHQTRQAEQGIRTRPAQHLDATLKAQDDEA</sequence>
<evidence type="ECO:0000313" key="3">
    <source>
        <dbReference type="Proteomes" id="UP000309038"/>
    </source>
</evidence>
<name>A0A4V3X9N5_9APHY</name>
<dbReference type="EMBL" id="SGPJ01000389">
    <property type="protein sequence ID" value="THG94842.1"/>
    <property type="molecule type" value="Genomic_DNA"/>
</dbReference>
<feature type="compositionally biased region" description="Basic and acidic residues" evidence="1">
    <location>
        <begin position="666"/>
        <end position="679"/>
    </location>
</feature>
<keyword evidence="3" id="KW-1185">Reference proteome</keyword>
<evidence type="ECO:0000256" key="1">
    <source>
        <dbReference type="SAM" id="MobiDB-lite"/>
    </source>
</evidence>
<protein>
    <submittedName>
        <fullName evidence="2">Uncharacterized protein</fullName>
    </submittedName>
</protein>
<dbReference type="AlphaFoldDB" id="A0A4V3X9N5"/>
<proteinExistence type="predicted"/>